<proteinExistence type="predicted"/>
<sequence length="2691" mass="298174">MGARDAEVGELLSCQPGDRILDWYSDDSMWHERILVWKGHSEHGCYILTPDLDMYEQDYSLTGGDGPSKFKIKGRQVQYYSRMNAPVYRFATDPTEGEMKSYIEAALDELGYDEVPISGWRPKEVKISRHVAATSLLLGRRFVPRRVTRGLGVTDPPAGTANLAVASSEMGVKDMLRPCCEAPDGKVWLSAENFAGKVVGEEVHVDISRDYMIGETTGLVRVDGGRWLKVELVDVAAAPSFKAARSGVAVAPALQGPKPAPKEETGAEEDAGDARTLFVDFDSQRIRYKSWKAVTQEAREYSYSDWPHEGPASALHLIKAMERQGGDPKLWLEGWCRMRGIAEQDRVKHEMRCLVEILWYAGTFDQLNVPVLASMETAARRIQAVVDAYSVPGSSPDWGNARAFTNYKGPDDVIMPQLRTYAARRGKEEVDLHNARSRMKDLRKPTLPSDEAAEAVADGNLPSGAKAKAKTRSGRRLEAPKARKSRIRFELREMVAALNWMHTGSFSLESLPGSPSWRTDPFVEQRLGKLVSYAGRLGTMSRPPSGEAALRELLAGNDEYNLPSSPIGLAPYNLELISLPDDLAQAPAALDLLGDDDRRYLLEQERMMKPGPLEGKGFSSPYWDPALKNSPKHYRQFIQKLDSIKYLNYTLHPVAHAGMFFVYKSDGRRLRLIVDARPANELFRDPPGVSLSTAETFSRFQYVPTDLKEYIEQSSQRKAGVSFGLSDIRDCFHRIRQPAWLSKHFCLLPIKAKYVGLSGAVLEGVRLEPDSMVFPMPGSLCMGFSWSLYFAQRISEQLMRQVPALAGSHLASDRGAPVSFSDGDPERTHHYVYVDNLGVMSLSEEKVAAGLDQLTKVFNDKGLLLHGGEVGQESVRALGVELNGASLTTTLTPERFHRVRAGLRALLRRGRCSGRALERVVGHCTYCGLLNRGTLSVFHAVYKFIQKHYEQSAALWPSVKVEIRVFAGLMSFLVCDWTRPWSEVVYASDASEEGFGVCSARWNALEAKNAGDVKERSRFRRSGGHNARESALSSAGFVKDGVTGQWRAGEMRSEEYLNAAGWEIDDSFPEISGALLSKSAWDIAQAGEWSRPEHIVHLEARALVKSFEISVEKGGHGRYRQLLLSDSMSAVLAFERGRARNFRILRHIRRLYATALLYDVDVHFRWIPSELNPADGPSRLASKVESKSLLSQLPLASFHGAQRAWDEEGSDPAARDLAPRTSKTLPKQDLVEELRSKNLPGVVDLGSVGERRVLRVTKGDVDQNDSSSSTSEPVESKKQTRLLARRSRRRVRKYVTELMEAADQGLSLLEKKAVTAKTEAYYTKEYDLFLLAATAGAKKRASFLVANPVLLDGVAHRGDKVLAAIMHRHPAFGRLGSLKLPRAWRSLKGWRRLAPGQSRLAFPLAVWAALACEIKRLGHPRMAVFLLVGLSSYARPSELLRCLVACLVPPAAQVAASWSLVLNPEEEGVPSKVGTYDESVELDSPWLQPWGPRVFRALTAQDAATRLWDFQYSDFVTVFDLAANHIQVPVMPYQWRHSGPSIDVSRKLRNLVEVQKRGRWKRLANVARYERSGRLAMNFNALPTAVQGFFVIDLFSGTGGVAKSVRRLGFAAKEWDLQFGPQFDLTQPSALKKLKHFIRSGYVLAAMLAPPCTSFSVARDRTKQLRSWDKPWGIWDIELSEKERDSLLAGNRCCRAALHIIKWLDELRLPWILEHPRSSRCWILPEILRIANAPHTQLIHTDFCQWGKPWKKPTTLLAGHVDALDAARLQRQCSGCGGLCSRTHKRHFQLTGSGPHAVPWTRLAQPYPKDLCDQLAWVLTAPYHVSDDADVDSSIAVFRRFVVFATFMLEDIDLFGEDVCFRICLSFHLFVLLFLLSFQELNVPAELANAPPTQEQLAYFDVGEEEEDIDLFGEELPSGSGDAPVLVPRRSVFDSDEELYPELRGQDGGGEGRVQYGQVALWPLRQVRAPAGQRLAPWTFLSFAYSIFLLLFFDILSLQVLIPADDKESEEWLLRVCINGWFEDFWRQLGLDDNAEEEAVSAGCCFCFPAGRGSMDTSQLPCGICARCQIAWMRGSDQRSKRCLAPMPRNRVTMQLRNSQLRERRAVPARAKAAVKAKAKYMFIRPNERVLQFAGHHFVYQPPLQREENEDEDEDREDPDASTEVPDRARDLLAELTTASQPQLVLAQGEAEMKVEAAAEEEEEIEAEDATEDLCPTSADAPAEDAESAAENLRPLSAEPPAEAEDATEDLCPTSADAPAESNDVEDAESAAENLRPLSAEPPAEAEDATEDLCPTSADAPAEDAESAAENLRPLSAEPPAEAEDAAEGLCPTSADAPAEDAESAVENLRPLSAEPPAEAEDATEDLCPTSADAPAEDAESAVENLRPLSAEPPAEEGDLQPARATSPEEAGESETESDSDSSSSEASTSDSEEESEEDSDSDSSQAEEEAEADALEPHDEEAPEDEVINGRLTPIDEGCATPLELDELEELEEPELSELSATAIWRNKILGRPSPRDERPVAEPTPESPERLHKIPPPAAMVHSRPFLEPPTAAHALASLRVSAKALAKEKLQMLQRQRAEGILYARMEAPSSMPLPQVKSNKARLVPLDGAWEQTAVGRSLAKALPLAPLHPQKVRARDDKDGKVRQKGNAISKSQSLPTISPGHRANAQREVAQARLQGLHPRALDMR</sequence>
<feature type="region of interest" description="Disordered" evidence="1">
    <location>
        <begin position="2636"/>
        <end position="2691"/>
    </location>
</feature>
<protein>
    <submittedName>
        <fullName evidence="2">Nefh protein</fullName>
    </submittedName>
</protein>
<dbReference type="GO" id="GO:0000226">
    <property type="term" value="P:microtubule cytoskeleton organization"/>
    <property type="evidence" value="ECO:0007669"/>
    <property type="project" value="InterPro"/>
</dbReference>
<dbReference type="InterPro" id="IPR026074">
    <property type="entry name" value="MAP1"/>
</dbReference>
<dbReference type="GO" id="GO:0031114">
    <property type="term" value="P:regulation of microtubule depolymerization"/>
    <property type="evidence" value="ECO:0007669"/>
    <property type="project" value="TreeGrafter"/>
</dbReference>
<feature type="compositionally biased region" description="Polar residues" evidence="1">
    <location>
        <begin position="2652"/>
        <end position="2662"/>
    </location>
</feature>
<accession>A0A812SNE1</accession>
<dbReference type="GO" id="GO:0008017">
    <property type="term" value="F:microtubule binding"/>
    <property type="evidence" value="ECO:0007669"/>
    <property type="project" value="InterPro"/>
</dbReference>
<feature type="compositionally biased region" description="Acidic residues" evidence="1">
    <location>
        <begin position="2431"/>
        <end position="2468"/>
    </location>
</feature>
<dbReference type="EMBL" id="CAJNDS010002455">
    <property type="protein sequence ID" value="CAE7482995.1"/>
    <property type="molecule type" value="Genomic_DNA"/>
</dbReference>
<feature type="compositionally biased region" description="Acidic residues" evidence="1">
    <location>
        <begin position="2485"/>
        <end position="2497"/>
    </location>
</feature>
<keyword evidence="3" id="KW-1185">Reference proteome</keyword>
<feature type="region of interest" description="Disordered" evidence="1">
    <location>
        <begin position="1208"/>
        <end position="1227"/>
    </location>
</feature>
<dbReference type="GO" id="GO:0005874">
    <property type="term" value="C:microtubule"/>
    <property type="evidence" value="ECO:0007669"/>
    <property type="project" value="InterPro"/>
</dbReference>
<organism evidence="2 3">
    <name type="scientific">Symbiodinium natans</name>
    <dbReference type="NCBI Taxonomy" id="878477"/>
    <lineage>
        <taxon>Eukaryota</taxon>
        <taxon>Sar</taxon>
        <taxon>Alveolata</taxon>
        <taxon>Dinophyceae</taxon>
        <taxon>Suessiales</taxon>
        <taxon>Symbiodiniaceae</taxon>
        <taxon>Symbiodinium</taxon>
    </lineage>
</organism>
<dbReference type="Proteomes" id="UP000604046">
    <property type="component" value="Unassembled WGS sequence"/>
</dbReference>
<reference evidence="2" key="1">
    <citation type="submission" date="2021-02" db="EMBL/GenBank/DDBJ databases">
        <authorList>
            <person name="Dougan E. K."/>
            <person name="Rhodes N."/>
            <person name="Thang M."/>
            <person name="Chan C."/>
        </authorList>
    </citation>
    <scope>NUCLEOTIDE SEQUENCE</scope>
</reference>
<dbReference type="OrthoDB" id="447920at2759"/>
<feature type="region of interest" description="Disordered" evidence="1">
    <location>
        <begin position="2141"/>
        <end position="2165"/>
    </location>
</feature>
<dbReference type="PANTHER" id="PTHR13843:SF12">
    <property type="entry name" value="ATPASE F1_V1_A1 COMPLEX ALPHA_BETA SUBUNIT NUCLEOTIDE-BINDING DOMAIN-CONTAINING PROTEIN"/>
    <property type="match status" value="1"/>
</dbReference>
<feature type="region of interest" description="Disordered" evidence="1">
    <location>
        <begin position="2181"/>
        <end position="2546"/>
    </location>
</feature>
<feature type="region of interest" description="Disordered" evidence="1">
    <location>
        <begin position="1256"/>
        <end position="1283"/>
    </location>
</feature>
<name>A0A812SNE1_9DINO</name>
<dbReference type="GO" id="GO:0003779">
    <property type="term" value="F:actin binding"/>
    <property type="evidence" value="ECO:0007669"/>
    <property type="project" value="TreeGrafter"/>
</dbReference>
<feature type="region of interest" description="Disordered" evidence="1">
    <location>
        <begin position="252"/>
        <end position="271"/>
    </location>
</feature>
<evidence type="ECO:0000256" key="1">
    <source>
        <dbReference type="SAM" id="MobiDB-lite"/>
    </source>
</evidence>
<feature type="region of interest" description="Disordered" evidence="1">
    <location>
        <begin position="430"/>
        <end position="481"/>
    </location>
</feature>
<feature type="compositionally biased region" description="Low complexity" evidence="1">
    <location>
        <begin position="2421"/>
        <end position="2430"/>
    </location>
</feature>
<dbReference type="GO" id="GO:0005829">
    <property type="term" value="C:cytosol"/>
    <property type="evidence" value="ECO:0007669"/>
    <property type="project" value="TreeGrafter"/>
</dbReference>
<dbReference type="GO" id="GO:0005875">
    <property type="term" value="C:microtubule associated complex"/>
    <property type="evidence" value="ECO:0007669"/>
    <property type="project" value="TreeGrafter"/>
</dbReference>
<feature type="compositionally biased region" description="Acidic residues" evidence="1">
    <location>
        <begin position="2410"/>
        <end position="2420"/>
    </location>
</feature>
<feature type="compositionally biased region" description="Acidic residues" evidence="1">
    <location>
        <begin position="2148"/>
        <end position="2161"/>
    </location>
</feature>
<feature type="compositionally biased region" description="Acidic residues" evidence="1">
    <location>
        <begin position="2198"/>
        <end position="2212"/>
    </location>
</feature>
<comment type="caution">
    <text evidence="2">The sequence shown here is derived from an EMBL/GenBank/DDBJ whole genome shotgun (WGS) entry which is preliminary data.</text>
</comment>
<feature type="compositionally biased region" description="Basic and acidic residues" evidence="1">
    <location>
        <begin position="430"/>
        <end position="444"/>
    </location>
</feature>
<evidence type="ECO:0000313" key="2">
    <source>
        <dbReference type="EMBL" id="CAE7482995.1"/>
    </source>
</evidence>
<gene>
    <name evidence="2" type="primary">Nefh</name>
    <name evidence="2" type="ORF">SNAT2548_LOCUS27112</name>
</gene>
<evidence type="ECO:0000313" key="3">
    <source>
        <dbReference type="Proteomes" id="UP000604046"/>
    </source>
</evidence>
<feature type="compositionally biased region" description="Basic and acidic residues" evidence="1">
    <location>
        <begin position="2638"/>
        <end position="2647"/>
    </location>
</feature>
<dbReference type="PANTHER" id="PTHR13843">
    <property type="entry name" value="MICROTUBULE-ASSOCIATED PROTEIN"/>
    <property type="match status" value="1"/>
</dbReference>